<evidence type="ECO:0000256" key="6">
    <source>
        <dbReference type="ARBA" id="ARBA00022723"/>
    </source>
</evidence>
<evidence type="ECO:0000256" key="1">
    <source>
        <dbReference type="ARBA" id="ARBA00001947"/>
    </source>
</evidence>
<reference evidence="10" key="1">
    <citation type="submission" date="2022-11" db="EMBL/GenBank/DDBJ databases">
        <authorList>
            <person name="Kikuchi T."/>
        </authorList>
    </citation>
    <scope>NUCLEOTIDE SEQUENCE</scope>
    <source>
        <strain evidence="10">PS1010</strain>
    </source>
</reference>
<evidence type="ECO:0000256" key="5">
    <source>
        <dbReference type="ARBA" id="ARBA00015587"/>
    </source>
</evidence>
<dbReference type="EC" id="4.2.3.12" evidence="4"/>
<accession>A0A9P1MS33</accession>
<sequence length="134" mass="15316">MERVEEFSSAHRLHSNQLTDEQNVEVFGKCNNFHGHGHNYVWKVKLRGPIDPITGMVYDLAKLVNEMKTILATVDHKNLDKDVPYFENHTSTCENVAIYLYNSLQAVMSNPSVLYKVSLAESPKNIFSYKGQQV</sequence>
<dbReference type="InterPro" id="IPR022470">
    <property type="entry name" value="PTPS_Cys_AS"/>
</dbReference>
<keyword evidence="9" id="KW-0456">Lyase</keyword>
<dbReference type="PANTHER" id="PTHR12589">
    <property type="entry name" value="PYRUVOYL TETRAHYDROBIOPTERIN SYNTHASE"/>
    <property type="match status" value="1"/>
</dbReference>
<name>A0A9P1MS33_9PELO</name>
<dbReference type="SUPFAM" id="SSF55620">
    <property type="entry name" value="Tetrahydrobiopterin biosynthesis enzymes-like"/>
    <property type="match status" value="1"/>
</dbReference>
<proteinExistence type="inferred from homology"/>
<evidence type="ECO:0000313" key="10">
    <source>
        <dbReference type="EMBL" id="CAI5437629.1"/>
    </source>
</evidence>
<dbReference type="PROSITE" id="PS00987">
    <property type="entry name" value="PTPS_1"/>
    <property type="match status" value="1"/>
</dbReference>
<protein>
    <recommendedName>
        <fullName evidence="5">6-pyruvoyl tetrahydrobiopterin synthase</fullName>
        <ecNumber evidence="4">4.2.3.12</ecNumber>
    </recommendedName>
</protein>
<comment type="cofactor">
    <cofactor evidence="1">
        <name>Zn(2+)</name>
        <dbReference type="ChEBI" id="CHEBI:29105"/>
    </cofactor>
</comment>
<evidence type="ECO:0000256" key="3">
    <source>
        <dbReference type="ARBA" id="ARBA00009164"/>
    </source>
</evidence>
<keyword evidence="6" id="KW-0479">Metal-binding</keyword>
<dbReference type="GO" id="GO:0046872">
    <property type="term" value="F:metal ion binding"/>
    <property type="evidence" value="ECO:0007669"/>
    <property type="project" value="UniProtKB-KW"/>
</dbReference>
<keyword evidence="7" id="KW-0862">Zinc</keyword>
<gene>
    <name evidence="10" type="ORF">CAMP_LOCUS266</name>
</gene>
<comment type="similarity">
    <text evidence="3">Belongs to the PTPS family.</text>
</comment>
<dbReference type="FunFam" id="3.30.479.10:FF:000003">
    <property type="entry name" value="6-pyruvoyl tetrahydrobiopterin synthase"/>
    <property type="match status" value="1"/>
</dbReference>
<dbReference type="GO" id="GO:0006729">
    <property type="term" value="P:tetrahydrobiopterin biosynthetic process"/>
    <property type="evidence" value="ECO:0007669"/>
    <property type="project" value="UniProtKB-KW"/>
</dbReference>
<dbReference type="AlphaFoldDB" id="A0A9P1MS33"/>
<evidence type="ECO:0000256" key="8">
    <source>
        <dbReference type="ARBA" id="ARBA00023007"/>
    </source>
</evidence>
<evidence type="ECO:0000313" key="11">
    <source>
        <dbReference type="Proteomes" id="UP001152747"/>
    </source>
</evidence>
<comment type="pathway">
    <text evidence="2">Cofactor biosynthesis; tetrahydrobiopterin biosynthesis; tetrahydrobiopterin from 7,8-dihydroneopterin triphosphate: step 1/3.</text>
</comment>
<comment type="caution">
    <text evidence="10">The sequence shown here is derived from an EMBL/GenBank/DDBJ whole genome shotgun (WGS) entry which is preliminary data.</text>
</comment>
<dbReference type="InterPro" id="IPR038418">
    <property type="entry name" value="6-PTP_synth/QueD_sf"/>
</dbReference>
<dbReference type="GO" id="GO:0005739">
    <property type="term" value="C:mitochondrion"/>
    <property type="evidence" value="ECO:0007669"/>
    <property type="project" value="TreeGrafter"/>
</dbReference>
<dbReference type="OrthoDB" id="14045at2759"/>
<dbReference type="InterPro" id="IPR022469">
    <property type="entry name" value="PTPS_His_AS"/>
</dbReference>
<dbReference type="PANTHER" id="PTHR12589:SF7">
    <property type="entry name" value="6-PYRUVOYL TETRAHYDROBIOPTERIN SYNTHASE"/>
    <property type="match status" value="1"/>
</dbReference>
<keyword evidence="11" id="KW-1185">Reference proteome</keyword>
<keyword evidence="8" id="KW-0783">Tetrahydrobiopterin biosynthesis</keyword>
<dbReference type="Proteomes" id="UP001152747">
    <property type="component" value="Unassembled WGS sequence"/>
</dbReference>
<dbReference type="EMBL" id="CANHGI010000001">
    <property type="protein sequence ID" value="CAI5437629.1"/>
    <property type="molecule type" value="Genomic_DNA"/>
</dbReference>
<evidence type="ECO:0000256" key="4">
    <source>
        <dbReference type="ARBA" id="ARBA00013100"/>
    </source>
</evidence>
<organism evidence="10 11">
    <name type="scientific">Caenorhabditis angaria</name>
    <dbReference type="NCBI Taxonomy" id="860376"/>
    <lineage>
        <taxon>Eukaryota</taxon>
        <taxon>Metazoa</taxon>
        <taxon>Ecdysozoa</taxon>
        <taxon>Nematoda</taxon>
        <taxon>Chromadorea</taxon>
        <taxon>Rhabditida</taxon>
        <taxon>Rhabditina</taxon>
        <taxon>Rhabditomorpha</taxon>
        <taxon>Rhabditoidea</taxon>
        <taxon>Rhabditidae</taxon>
        <taxon>Peloderinae</taxon>
        <taxon>Caenorhabditis</taxon>
    </lineage>
</organism>
<dbReference type="PROSITE" id="PS00988">
    <property type="entry name" value="PTPS_2"/>
    <property type="match status" value="1"/>
</dbReference>
<evidence type="ECO:0000256" key="2">
    <source>
        <dbReference type="ARBA" id="ARBA00005126"/>
    </source>
</evidence>
<dbReference type="Gene3D" id="3.30.479.10">
    <property type="entry name" value="6-pyruvoyl tetrahydropterin synthase/QueD"/>
    <property type="match status" value="1"/>
</dbReference>
<dbReference type="GO" id="GO:0003874">
    <property type="term" value="F:6-pyruvoyltetrahydropterin synthase activity"/>
    <property type="evidence" value="ECO:0007669"/>
    <property type="project" value="UniProtKB-EC"/>
</dbReference>
<dbReference type="InterPro" id="IPR007115">
    <property type="entry name" value="6-PTP_synth/QueD"/>
</dbReference>
<evidence type="ECO:0000256" key="9">
    <source>
        <dbReference type="ARBA" id="ARBA00023239"/>
    </source>
</evidence>
<evidence type="ECO:0000256" key="7">
    <source>
        <dbReference type="ARBA" id="ARBA00022833"/>
    </source>
</evidence>
<dbReference type="Pfam" id="PF01242">
    <property type="entry name" value="PTPS"/>
    <property type="match status" value="1"/>
</dbReference>